<dbReference type="EMBL" id="JSAN01000101">
    <property type="protein sequence ID" value="KIC71237.1"/>
    <property type="molecule type" value="Genomic_DNA"/>
</dbReference>
<evidence type="ECO:0000313" key="3">
    <source>
        <dbReference type="Proteomes" id="UP000031465"/>
    </source>
</evidence>
<evidence type="ECO:0000256" key="1">
    <source>
        <dbReference type="SAM" id="SignalP"/>
    </source>
</evidence>
<organism evidence="2 3">
    <name type="scientific">Candidatus Protochlamydia amoebophila</name>
    <dbReference type="NCBI Taxonomy" id="362787"/>
    <lineage>
        <taxon>Bacteria</taxon>
        <taxon>Pseudomonadati</taxon>
        <taxon>Chlamydiota</taxon>
        <taxon>Chlamydiia</taxon>
        <taxon>Parachlamydiales</taxon>
        <taxon>Parachlamydiaceae</taxon>
        <taxon>Candidatus Protochlamydia</taxon>
    </lineage>
</organism>
<proteinExistence type="predicted"/>
<keyword evidence="1" id="KW-0732">Signal</keyword>
<evidence type="ECO:0000313" key="2">
    <source>
        <dbReference type="EMBL" id="KIC71237.1"/>
    </source>
</evidence>
<feature type="signal peptide" evidence="1">
    <location>
        <begin position="1"/>
        <end position="26"/>
    </location>
</feature>
<dbReference type="PATRIC" id="fig|362787.3.peg.1577"/>
<dbReference type="AlphaFoldDB" id="A0A0C1JVE2"/>
<dbReference type="Proteomes" id="UP000031465">
    <property type="component" value="Unassembled WGS sequence"/>
</dbReference>
<protein>
    <submittedName>
        <fullName evidence="2">Uncharacterized protein</fullName>
    </submittedName>
</protein>
<dbReference type="RefSeq" id="WP_155117180.1">
    <property type="nucleotide sequence ID" value="NZ_JSAN01000101.1"/>
</dbReference>
<accession>A0A0C1JVE2</accession>
<name>A0A0C1JVE2_9BACT</name>
<sequence length="199" mass="23218">MNSLKIQMSGLMILVSHLLGVTMLQAADTHPPRQWIATLDSVDQMKASFPHRAIEMTFDIPFKNTPSKGHLHIFTSATQTGVFLLSALTLPFINEKILNEKNYKTAFETYLVPHVFYSPQQFQRHQTFSCSHSLFKGRKALLFQYSYYDKQKKLLKGLSTVRGNTLYMLFYLTSQMQFNETDFQYFIESFDLWNKKTLF</sequence>
<gene>
    <name evidence="2" type="ORF">DB44_EC00130</name>
</gene>
<comment type="caution">
    <text evidence="2">The sequence shown here is derived from an EMBL/GenBank/DDBJ whole genome shotgun (WGS) entry which is preliminary data.</text>
</comment>
<feature type="chain" id="PRO_5002152305" evidence="1">
    <location>
        <begin position="27"/>
        <end position="199"/>
    </location>
</feature>
<reference evidence="2 3" key="1">
    <citation type="journal article" date="2014" name="Mol. Biol. Evol.">
        <title>Massive expansion of Ubiquitination-related gene families within the Chlamydiae.</title>
        <authorList>
            <person name="Domman D."/>
            <person name="Collingro A."/>
            <person name="Lagkouvardos I."/>
            <person name="Gehre L."/>
            <person name="Weinmaier T."/>
            <person name="Rattei T."/>
            <person name="Subtil A."/>
            <person name="Horn M."/>
        </authorList>
    </citation>
    <scope>NUCLEOTIDE SEQUENCE [LARGE SCALE GENOMIC DNA]</scope>
    <source>
        <strain evidence="2 3">EI2</strain>
    </source>
</reference>